<name>A0A9X2LZ54_STRMQ</name>
<dbReference type="PROSITE" id="PS50006">
    <property type="entry name" value="FHA_DOMAIN"/>
    <property type="match status" value="1"/>
</dbReference>
<reference evidence="4" key="1">
    <citation type="submission" date="2022-06" db="EMBL/GenBank/DDBJ databases">
        <title>WGS of actinobacteria.</title>
        <authorList>
            <person name="Thawai C."/>
        </authorList>
    </citation>
    <scope>NUCLEOTIDE SEQUENCE</scope>
    <source>
        <strain evidence="4">DSM 42010</strain>
    </source>
</reference>
<organism evidence="4 5">
    <name type="scientific">Streptomyces malaysiensis subsp. samsunensis</name>
    <dbReference type="NCBI Taxonomy" id="459658"/>
    <lineage>
        <taxon>Bacteria</taxon>
        <taxon>Bacillati</taxon>
        <taxon>Actinomycetota</taxon>
        <taxon>Actinomycetes</taxon>
        <taxon>Kitasatosporales</taxon>
        <taxon>Streptomycetaceae</taxon>
        <taxon>Streptomyces</taxon>
        <taxon>Streptomyces violaceusniger group</taxon>
    </lineage>
</organism>
<sequence>MTPSATITLTRVEGRVKPGAYVFEERTTRVLGRSTDCSPRLPDDPDHKTVSRHHCLPDINPPDIRIRDFGSLNGTYVNGEKIGQRRRGLTPEEAVADSYPEHDLEDGDRIRLGDTVFRVDTTRPQVATPRLARCAKCERELGDEAGGRPGELLCAA</sequence>
<evidence type="ECO:0000313" key="4">
    <source>
        <dbReference type="EMBL" id="MCQ8832191.1"/>
    </source>
</evidence>
<feature type="region of interest" description="Disordered" evidence="2">
    <location>
        <begin position="34"/>
        <end position="55"/>
    </location>
</feature>
<dbReference type="Gene3D" id="2.60.200.20">
    <property type="match status" value="1"/>
</dbReference>
<dbReference type="SUPFAM" id="SSF49879">
    <property type="entry name" value="SMAD/FHA domain"/>
    <property type="match status" value="1"/>
</dbReference>
<feature type="domain" description="FHA" evidence="3">
    <location>
        <begin position="29"/>
        <end position="82"/>
    </location>
</feature>
<gene>
    <name evidence="4" type="ORF">NQU54_24770</name>
</gene>
<evidence type="ECO:0000313" key="5">
    <source>
        <dbReference type="Proteomes" id="UP001142400"/>
    </source>
</evidence>
<dbReference type="RefSeq" id="WP_257633043.1">
    <property type="nucleotide sequence ID" value="NZ_JANIIC010000030.1"/>
</dbReference>
<proteinExistence type="predicted"/>
<dbReference type="Proteomes" id="UP001142400">
    <property type="component" value="Unassembled WGS sequence"/>
</dbReference>
<dbReference type="Pfam" id="PF00498">
    <property type="entry name" value="FHA"/>
    <property type="match status" value="1"/>
</dbReference>
<dbReference type="EMBL" id="JANIIC010000030">
    <property type="protein sequence ID" value="MCQ8832191.1"/>
    <property type="molecule type" value="Genomic_DNA"/>
</dbReference>
<comment type="caution">
    <text evidence="4">The sequence shown here is derived from an EMBL/GenBank/DDBJ whole genome shotgun (WGS) entry which is preliminary data.</text>
</comment>
<protein>
    <submittedName>
        <fullName evidence="4">FHA domain-containing protein</fullName>
    </submittedName>
</protein>
<keyword evidence="5" id="KW-1185">Reference proteome</keyword>
<dbReference type="InterPro" id="IPR008984">
    <property type="entry name" value="SMAD_FHA_dom_sf"/>
</dbReference>
<evidence type="ECO:0000259" key="3">
    <source>
        <dbReference type="PROSITE" id="PS50006"/>
    </source>
</evidence>
<keyword evidence="1" id="KW-0597">Phosphoprotein</keyword>
<evidence type="ECO:0000256" key="2">
    <source>
        <dbReference type="SAM" id="MobiDB-lite"/>
    </source>
</evidence>
<dbReference type="AlphaFoldDB" id="A0A9X2LZ54"/>
<evidence type="ECO:0000256" key="1">
    <source>
        <dbReference type="ARBA" id="ARBA00022553"/>
    </source>
</evidence>
<dbReference type="SMART" id="SM00240">
    <property type="entry name" value="FHA"/>
    <property type="match status" value="1"/>
</dbReference>
<dbReference type="InterPro" id="IPR000253">
    <property type="entry name" value="FHA_dom"/>
</dbReference>
<accession>A0A9X2LZ54</accession>